<feature type="transmembrane region" description="Helical" evidence="5">
    <location>
        <begin position="101"/>
        <end position="120"/>
    </location>
</feature>
<proteinExistence type="predicted"/>
<keyword evidence="8" id="KW-1185">Reference proteome</keyword>
<sequence>MAVCMGPRPAPVVRGRRFVVPALLVTLGCVFARQRLSPAVDSTSHRGAFTEAVSFRRHGHSDADLPRGPCLFCGDSADDTIRWYQPPAREYSRRELIADRLVNFGGVAAAMLAAPLLVLVSRAGGDAIVRQAGLLVHGCCMILMFSCSALFHYWAWDGSCQRFLLMLDHIGINSMIAGCYTPVMIHCRCYRLLLFVWACAMVGYVGEIMLYVGWKQSVQLDEEVEGGVDLMFHPFRYLAMGWSVVGVWSEVMKYVSMRGKALMIAGGLSFTLGVPFHLSASVEFHHAMWHLFVFIGSAFMYSVCLLEVAGSRHAKLLDASTTHFVTG</sequence>
<dbReference type="EMBL" id="CAJNDS010002521">
    <property type="protein sequence ID" value="CAE7509744.1"/>
    <property type="molecule type" value="Genomic_DNA"/>
</dbReference>
<dbReference type="PANTHER" id="PTHR20855:SF3">
    <property type="entry name" value="LD03007P"/>
    <property type="match status" value="1"/>
</dbReference>
<dbReference type="GO" id="GO:0016020">
    <property type="term" value="C:membrane"/>
    <property type="evidence" value="ECO:0007669"/>
    <property type="project" value="UniProtKB-SubCell"/>
</dbReference>
<keyword evidence="3 5" id="KW-1133">Transmembrane helix</keyword>
<dbReference type="AlphaFoldDB" id="A0A812T012"/>
<feature type="transmembrane region" description="Helical" evidence="5">
    <location>
        <begin position="192"/>
        <end position="214"/>
    </location>
</feature>
<name>A0A812T012_9DINO</name>
<evidence type="ECO:0000313" key="8">
    <source>
        <dbReference type="Proteomes" id="UP000604046"/>
    </source>
</evidence>
<feature type="chain" id="PRO_5032321443" evidence="6">
    <location>
        <begin position="33"/>
        <end position="327"/>
    </location>
</feature>
<evidence type="ECO:0000313" key="7">
    <source>
        <dbReference type="EMBL" id="CAE7509744.1"/>
    </source>
</evidence>
<reference evidence="7" key="1">
    <citation type="submission" date="2021-02" db="EMBL/GenBank/DDBJ databases">
        <authorList>
            <person name="Dougan E. K."/>
            <person name="Rhodes N."/>
            <person name="Thang M."/>
            <person name="Chan C."/>
        </authorList>
    </citation>
    <scope>NUCLEOTIDE SEQUENCE</scope>
</reference>
<evidence type="ECO:0000256" key="2">
    <source>
        <dbReference type="ARBA" id="ARBA00022692"/>
    </source>
</evidence>
<comment type="caution">
    <text evidence="7">The sequence shown here is derived from an EMBL/GenBank/DDBJ whole genome shotgun (WGS) entry which is preliminary data.</text>
</comment>
<evidence type="ECO:0000256" key="4">
    <source>
        <dbReference type="ARBA" id="ARBA00023136"/>
    </source>
</evidence>
<feature type="transmembrane region" description="Helical" evidence="5">
    <location>
        <begin position="234"/>
        <end position="255"/>
    </location>
</feature>
<evidence type="ECO:0000256" key="5">
    <source>
        <dbReference type="SAM" id="Phobius"/>
    </source>
</evidence>
<feature type="signal peptide" evidence="6">
    <location>
        <begin position="1"/>
        <end position="32"/>
    </location>
</feature>
<evidence type="ECO:0000256" key="3">
    <source>
        <dbReference type="ARBA" id="ARBA00022989"/>
    </source>
</evidence>
<feature type="transmembrane region" description="Helical" evidence="5">
    <location>
        <begin position="132"/>
        <end position="156"/>
    </location>
</feature>
<dbReference type="InterPro" id="IPR004254">
    <property type="entry name" value="AdipoR/HlyIII-related"/>
</dbReference>
<feature type="transmembrane region" description="Helical" evidence="5">
    <location>
        <begin position="262"/>
        <end position="282"/>
    </location>
</feature>
<comment type="subcellular location">
    <subcellularLocation>
        <location evidence="1">Membrane</location>
        <topology evidence="1">Multi-pass membrane protein</topology>
    </subcellularLocation>
</comment>
<feature type="transmembrane region" description="Helical" evidence="5">
    <location>
        <begin position="288"/>
        <end position="309"/>
    </location>
</feature>
<feature type="transmembrane region" description="Helical" evidence="5">
    <location>
        <begin position="162"/>
        <end position="180"/>
    </location>
</feature>
<dbReference type="PANTHER" id="PTHR20855">
    <property type="entry name" value="ADIPOR/PROGESTIN RECEPTOR-RELATED"/>
    <property type="match status" value="1"/>
</dbReference>
<keyword evidence="2 5" id="KW-0812">Transmembrane</keyword>
<dbReference type="Proteomes" id="UP000604046">
    <property type="component" value="Unassembled WGS sequence"/>
</dbReference>
<keyword evidence="6" id="KW-0732">Signal</keyword>
<keyword evidence="4 5" id="KW-0472">Membrane</keyword>
<organism evidence="7 8">
    <name type="scientific">Symbiodinium natans</name>
    <dbReference type="NCBI Taxonomy" id="878477"/>
    <lineage>
        <taxon>Eukaryota</taxon>
        <taxon>Sar</taxon>
        <taxon>Alveolata</taxon>
        <taxon>Dinophyceae</taxon>
        <taxon>Suessiales</taxon>
        <taxon>Symbiodiniaceae</taxon>
        <taxon>Symbiodinium</taxon>
    </lineage>
</organism>
<dbReference type="OrthoDB" id="186812at2759"/>
<gene>
    <name evidence="7" type="ORF">SNAT2548_LOCUS28545</name>
</gene>
<dbReference type="Pfam" id="PF03006">
    <property type="entry name" value="HlyIII"/>
    <property type="match status" value="1"/>
</dbReference>
<accession>A0A812T012</accession>
<evidence type="ECO:0000256" key="6">
    <source>
        <dbReference type="SAM" id="SignalP"/>
    </source>
</evidence>
<protein>
    <submittedName>
        <fullName evidence="7">Uncharacterized protein</fullName>
    </submittedName>
</protein>
<evidence type="ECO:0000256" key="1">
    <source>
        <dbReference type="ARBA" id="ARBA00004141"/>
    </source>
</evidence>